<gene>
    <name evidence="1" type="ORF">C475_19713</name>
</gene>
<proteinExistence type="predicted"/>
<organism evidence="1 2">
    <name type="scientific">Halosimplex carlsbadense 2-9-1</name>
    <dbReference type="NCBI Taxonomy" id="797114"/>
    <lineage>
        <taxon>Archaea</taxon>
        <taxon>Methanobacteriati</taxon>
        <taxon>Methanobacteriota</taxon>
        <taxon>Stenosarchaea group</taxon>
        <taxon>Halobacteria</taxon>
        <taxon>Halobacteriales</taxon>
        <taxon>Haloarculaceae</taxon>
        <taxon>Halosimplex</taxon>
    </lineage>
</organism>
<comment type="caution">
    <text evidence="1">The sequence shown here is derived from an EMBL/GenBank/DDBJ whole genome shotgun (WGS) entry which is preliminary data.</text>
</comment>
<dbReference type="PROSITE" id="PS51318">
    <property type="entry name" value="TAT"/>
    <property type="match status" value="1"/>
</dbReference>
<keyword evidence="2" id="KW-1185">Reference proteome</keyword>
<protein>
    <submittedName>
        <fullName evidence="1">Uncharacterized protein</fullName>
    </submittedName>
</protein>
<dbReference type="OrthoDB" id="190728at2157"/>
<dbReference type="Proteomes" id="UP000011626">
    <property type="component" value="Unassembled WGS sequence"/>
</dbReference>
<dbReference type="AlphaFoldDB" id="M0CC92"/>
<evidence type="ECO:0000313" key="1">
    <source>
        <dbReference type="EMBL" id="ELZ20860.1"/>
    </source>
</evidence>
<dbReference type="eggNOG" id="arCOG07538">
    <property type="taxonomic scope" value="Archaea"/>
</dbReference>
<accession>M0CC92</accession>
<reference evidence="1 2" key="1">
    <citation type="journal article" date="2014" name="PLoS Genet.">
        <title>Phylogenetically driven sequencing of extremely halophilic archaea reveals strategies for static and dynamic osmo-response.</title>
        <authorList>
            <person name="Becker E.A."/>
            <person name="Seitzer P.M."/>
            <person name="Tritt A."/>
            <person name="Larsen D."/>
            <person name="Krusor M."/>
            <person name="Yao A.I."/>
            <person name="Wu D."/>
            <person name="Madern D."/>
            <person name="Eisen J.A."/>
            <person name="Darling A.E."/>
            <person name="Facciotti M.T."/>
        </authorList>
    </citation>
    <scope>NUCLEOTIDE SEQUENCE [LARGE SCALE GENOMIC DNA]</scope>
    <source>
        <strain evidence="1 2">2-9-1</strain>
    </source>
</reference>
<dbReference type="RefSeq" id="WP_006885606.1">
    <property type="nucleotide sequence ID" value="NZ_AOIU01000044.1"/>
</dbReference>
<dbReference type="STRING" id="797114.C475_19713"/>
<sequence length="281" mass="29850">MTGERRSRRRFLQRTLALTAAGVAGCSSLGPGGGVGGTSPIQETSGSGASLVVELSEGHSVTKLNLVGPSGSLFRSTSVATGTTTAEIDLFNYSQGWHYTPGEHSLVAISDEEEVASKTIPLEPDLEITNVEPYTGGRPTPSNRANLLVSVENTGTGPTWVYYVGYENALDRDANHIPTNDYAKTVPLQNLEKPEAKNDVILEPGESSELRGTDSPFLLTEGYHCNNQKVQLSVLVLSGIGTNVRERLSATLAGEEFSANFASTCSDISIALLEDSSEKND</sequence>
<dbReference type="PROSITE" id="PS51257">
    <property type="entry name" value="PROKAR_LIPOPROTEIN"/>
    <property type="match status" value="1"/>
</dbReference>
<evidence type="ECO:0000313" key="2">
    <source>
        <dbReference type="Proteomes" id="UP000011626"/>
    </source>
</evidence>
<dbReference type="InterPro" id="IPR006311">
    <property type="entry name" value="TAT_signal"/>
</dbReference>
<name>M0CC92_9EURY</name>
<dbReference type="EMBL" id="AOIU01000044">
    <property type="protein sequence ID" value="ELZ20860.1"/>
    <property type="molecule type" value="Genomic_DNA"/>
</dbReference>